<feature type="region of interest" description="Disordered" evidence="2">
    <location>
        <begin position="527"/>
        <end position="584"/>
    </location>
</feature>
<evidence type="ECO:0000313" key="3">
    <source>
        <dbReference type="EMBL" id="CAF1146589.1"/>
    </source>
</evidence>
<feature type="compositionally biased region" description="Basic residues" evidence="2">
    <location>
        <begin position="767"/>
        <end position="778"/>
    </location>
</feature>
<organism evidence="3 5">
    <name type="scientific">Didymodactylos carnosus</name>
    <dbReference type="NCBI Taxonomy" id="1234261"/>
    <lineage>
        <taxon>Eukaryota</taxon>
        <taxon>Metazoa</taxon>
        <taxon>Spiralia</taxon>
        <taxon>Gnathifera</taxon>
        <taxon>Rotifera</taxon>
        <taxon>Eurotatoria</taxon>
        <taxon>Bdelloidea</taxon>
        <taxon>Philodinida</taxon>
        <taxon>Philodinidae</taxon>
        <taxon>Didymodactylos</taxon>
    </lineage>
</organism>
<keyword evidence="1" id="KW-0175">Coiled coil</keyword>
<feature type="coiled-coil region" evidence="1">
    <location>
        <begin position="149"/>
        <end position="247"/>
    </location>
</feature>
<evidence type="ECO:0000256" key="2">
    <source>
        <dbReference type="SAM" id="MobiDB-lite"/>
    </source>
</evidence>
<feature type="non-terminal residue" evidence="3">
    <location>
        <position position="797"/>
    </location>
</feature>
<dbReference type="Proteomes" id="UP000663829">
    <property type="component" value="Unassembled WGS sequence"/>
</dbReference>
<feature type="compositionally biased region" description="Low complexity" evidence="2">
    <location>
        <begin position="530"/>
        <end position="542"/>
    </location>
</feature>
<dbReference type="OrthoDB" id="8190486at2759"/>
<sequence length="797" mass="93473">GSSLSQRGGQILMIDNPELSYYKSALESERARRSHSEKLIESQRLKLLEYEEHLLQIKSSDMKKTLCMQQLEQMIPNIVDEWKQKELEYQKQLQQQDQRLKKVEHEKDQQFQECQLLHTKLKDKSEQTQQMIKDREKWKSEGEQKQKDLIHIQQKLQEQETTNQQLKFEYEQNQLRSSKLEDELKCDISKLEHTVEEKEQELEEKRVEFQNIQKESDRVIMEHQTKIKQIELELDEQQRDNNVMKMELELRDAKYRTQTESLKIQLTRDYEVKLKTKLDEVTMKHSRLEDEFSELNRRKLLDQQDKHTQEVFQLKASYEVKIEDLLKKIEQLQIELEQMHTSTVSERQELAKKLQDVFETTLLKGTATNLISETLSNMSERTMPIDSQHRNRLIQMESDQSTHRADSDNYSLHTQTVMTQQQQNSNLSTIRSLSNRIDSLADQTNKVYTGTYGNIDHQQEYRPQFTGVERHEWALDTNDREFNPIQLQQQPPLLLPSSDHSHLVQSQFNRLSPIQYTFDWFPHSSSIQSQNQNNTNDNDNNTVHSPLVDSSTLTKQSYSQPQSQSSSSIFSLESNGNNNNLPSSLTSRLIHQQSLSNNSLMSDRSQCDYHHQIQQFVPTLSSISKGSIDLEQPTINNNNNSNESLQRYIKMLLDKSPKHEQSADLSMRMPNSNSHLLSGTHCSLQDNRLSVDEFNSKISLSSHNQSERDIQTIVDDLIHEEYTPRQQQSQRTPIKNDDIGVKKRLDYNQKSESHNDLFDRLSQPKTRSNRSNKTKKIKSTLQQTNASLNSIKTSAWK</sequence>
<dbReference type="Proteomes" id="UP000681722">
    <property type="component" value="Unassembled WGS sequence"/>
</dbReference>
<dbReference type="EMBL" id="CAJOBC010006760">
    <property type="protein sequence ID" value="CAF3910157.1"/>
    <property type="molecule type" value="Genomic_DNA"/>
</dbReference>
<evidence type="ECO:0000313" key="4">
    <source>
        <dbReference type="EMBL" id="CAF3910157.1"/>
    </source>
</evidence>
<evidence type="ECO:0000313" key="5">
    <source>
        <dbReference type="Proteomes" id="UP000663829"/>
    </source>
</evidence>
<feature type="coiled-coil region" evidence="1">
    <location>
        <begin position="79"/>
        <end position="113"/>
    </location>
</feature>
<dbReference type="AlphaFoldDB" id="A0A814SD15"/>
<comment type="caution">
    <text evidence="3">The sequence shown here is derived from an EMBL/GenBank/DDBJ whole genome shotgun (WGS) entry which is preliminary data.</text>
</comment>
<accession>A0A814SD15</accession>
<gene>
    <name evidence="3" type="ORF">GPM918_LOCUS20960</name>
    <name evidence="4" type="ORF">SRO942_LOCUS20957</name>
</gene>
<feature type="compositionally biased region" description="Low complexity" evidence="2">
    <location>
        <begin position="556"/>
        <end position="584"/>
    </location>
</feature>
<keyword evidence="5" id="KW-1185">Reference proteome</keyword>
<proteinExistence type="predicted"/>
<reference evidence="3" key="1">
    <citation type="submission" date="2021-02" db="EMBL/GenBank/DDBJ databases">
        <authorList>
            <person name="Nowell W R."/>
        </authorList>
    </citation>
    <scope>NUCLEOTIDE SEQUENCE</scope>
</reference>
<protein>
    <submittedName>
        <fullName evidence="3">Uncharacterized protein</fullName>
    </submittedName>
</protein>
<dbReference type="EMBL" id="CAJNOQ010006760">
    <property type="protein sequence ID" value="CAF1146589.1"/>
    <property type="molecule type" value="Genomic_DNA"/>
</dbReference>
<feature type="coiled-coil region" evidence="1">
    <location>
        <begin position="271"/>
        <end position="342"/>
    </location>
</feature>
<evidence type="ECO:0000256" key="1">
    <source>
        <dbReference type="SAM" id="Coils"/>
    </source>
</evidence>
<name>A0A814SD15_9BILA</name>
<feature type="region of interest" description="Disordered" evidence="2">
    <location>
        <begin position="761"/>
        <end position="781"/>
    </location>
</feature>